<name>A0A4Y2HP75_ARAVE</name>
<reference evidence="1 2" key="1">
    <citation type="journal article" date="2019" name="Sci. Rep.">
        <title>Orb-weaving spider Araneus ventricosus genome elucidates the spidroin gene catalogue.</title>
        <authorList>
            <person name="Kono N."/>
            <person name="Nakamura H."/>
            <person name="Ohtoshi R."/>
            <person name="Moran D.A.P."/>
            <person name="Shinohara A."/>
            <person name="Yoshida Y."/>
            <person name="Fujiwara M."/>
            <person name="Mori M."/>
            <person name="Tomita M."/>
            <person name="Arakawa K."/>
        </authorList>
    </citation>
    <scope>NUCLEOTIDE SEQUENCE [LARGE SCALE GENOMIC DNA]</scope>
</reference>
<evidence type="ECO:0000313" key="1">
    <source>
        <dbReference type="EMBL" id="GBM67184.1"/>
    </source>
</evidence>
<dbReference type="AlphaFoldDB" id="A0A4Y2HP75"/>
<keyword evidence="2" id="KW-1185">Reference proteome</keyword>
<proteinExistence type="predicted"/>
<gene>
    <name evidence="1" type="ORF">AVEN_114333_1</name>
</gene>
<accession>A0A4Y2HP75</accession>
<dbReference type="Proteomes" id="UP000499080">
    <property type="component" value="Unassembled WGS sequence"/>
</dbReference>
<sequence>MPADAFQTENSDGIEINPIRDQRLPSSCVYVVRHLPDTDSQKSAILDERNCFDANLSSCVKKLLSFAFQTEGIEKRNSN</sequence>
<comment type="caution">
    <text evidence="1">The sequence shown here is derived from an EMBL/GenBank/DDBJ whole genome shotgun (WGS) entry which is preliminary data.</text>
</comment>
<protein>
    <submittedName>
        <fullName evidence="1">Uncharacterized protein</fullName>
    </submittedName>
</protein>
<organism evidence="1 2">
    <name type="scientific">Araneus ventricosus</name>
    <name type="common">Orbweaver spider</name>
    <name type="synonym">Epeira ventricosa</name>
    <dbReference type="NCBI Taxonomy" id="182803"/>
    <lineage>
        <taxon>Eukaryota</taxon>
        <taxon>Metazoa</taxon>
        <taxon>Ecdysozoa</taxon>
        <taxon>Arthropoda</taxon>
        <taxon>Chelicerata</taxon>
        <taxon>Arachnida</taxon>
        <taxon>Araneae</taxon>
        <taxon>Araneomorphae</taxon>
        <taxon>Entelegynae</taxon>
        <taxon>Araneoidea</taxon>
        <taxon>Araneidae</taxon>
        <taxon>Araneus</taxon>
    </lineage>
</organism>
<dbReference type="EMBL" id="BGPR01002067">
    <property type="protein sequence ID" value="GBM67184.1"/>
    <property type="molecule type" value="Genomic_DNA"/>
</dbReference>
<evidence type="ECO:0000313" key="2">
    <source>
        <dbReference type="Proteomes" id="UP000499080"/>
    </source>
</evidence>